<keyword evidence="1" id="KW-0472">Membrane</keyword>
<reference evidence="2" key="1">
    <citation type="submission" date="2019-03" db="EMBL/GenBank/DDBJ databases">
        <authorList>
            <person name="Hao L."/>
        </authorList>
    </citation>
    <scope>NUCLEOTIDE SEQUENCE</scope>
</reference>
<dbReference type="AlphaFoldDB" id="A0A485M1D8"/>
<gene>
    <name evidence="2" type="ORF">SCFA_40041</name>
</gene>
<dbReference type="EMBL" id="CAADRM010000103">
    <property type="protein sequence ID" value="VFU15163.1"/>
    <property type="molecule type" value="Genomic_DNA"/>
</dbReference>
<name>A0A485M1D8_9ZZZZ</name>
<evidence type="ECO:0000256" key="1">
    <source>
        <dbReference type="SAM" id="Phobius"/>
    </source>
</evidence>
<keyword evidence="1" id="KW-0812">Transmembrane</keyword>
<evidence type="ECO:0008006" key="3">
    <source>
        <dbReference type="Google" id="ProtNLM"/>
    </source>
</evidence>
<protein>
    <recommendedName>
        <fullName evidence="3">PQ loop repeat protein</fullName>
    </recommendedName>
</protein>
<accession>A0A485M1D8</accession>
<feature type="transmembrane region" description="Helical" evidence="1">
    <location>
        <begin position="34"/>
        <end position="54"/>
    </location>
</feature>
<keyword evidence="1" id="KW-1133">Transmembrane helix</keyword>
<feature type="transmembrane region" description="Helical" evidence="1">
    <location>
        <begin position="60"/>
        <end position="78"/>
    </location>
</feature>
<feature type="transmembrane region" description="Helical" evidence="1">
    <location>
        <begin position="6"/>
        <end position="25"/>
    </location>
</feature>
<evidence type="ECO:0000313" key="2">
    <source>
        <dbReference type="EMBL" id="VFU15163.1"/>
    </source>
</evidence>
<organism evidence="2">
    <name type="scientific">anaerobic digester metagenome</name>
    <dbReference type="NCBI Taxonomy" id="1263854"/>
    <lineage>
        <taxon>unclassified sequences</taxon>
        <taxon>metagenomes</taxon>
        <taxon>ecological metagenomes</taxon>
    </lineage>
</organism>
<sequence length="104" mass="11498">MSIFEVIMLVCFGAAWPPSIYKSYVSRTAQGKSVIFLVIVLAGYCAGVLHKLFFSFDWVILLYLFNGLMVASDILLYIRNVRFDRRAAGQDTRSPARGTAGPGA</sequence>
<proteinExistence type="predicted"/>